<gene>
    <name evidence="3" type="ORF">BAUCODRAFT_51291</name>
</gene>
<name>M2LT57_BAUPA</name>
<sequence length="264" mass="28317">MRIEQSNIQKTKVGLHAAQAFCIFVGGCLSLAVLTKDGGTSGTLGFYFGLCFLTIPALVYQVMVPMWTRAWRFANMYAYAIVDLVCAILWFIAFIAVAAWNSSGVRKGDGDKGNSSEENGSCSHFAYGSKIKCLASKASVGFGVIVCLLFVVTTVISVQGVLKYRQTGVMPTVGTKLHGGAERLRSDDATKDPWSTNTDELDPQNEEHDGPFEDERHAYGQTASLGEPHPGRPLGYDSQSNLSVAPPAYDNTAAPSALSPGGYE</sequence>
<protein>
    <recommendedName>
        <fullName evidence="5">MARVEL domain-containing protein</fullName>
    </recommendedName>
</protein>
<keyword evidence="4" id="KW-1185">Reference proteome</keyword>
<evidence type="ECO:0000256" key="2">
    <source>
        <dbReference type="SAM" id="Phobius"/>
    </source>
</evidence>
<dbReference type="PANTHER" id="PTHR37451:SF3">
    <property type="entry name" value="MARVEL DOMAIN-CONTAINING PROTEIN"/>
    <property type="match status" value="1"/>
</dbReference>
<dbReference type="OMA" id="QKCKVVA"/>
<dbReference type="HOGENOM" id="CLU_063075_1_0_1"/>
<proteinExistence type="predicted"/>
<feature type="compositionally biased region" description="Basic and acidic residues" evidence="1">
    <location>
        <begin position="180"/>
        <end position="191"/>
    </location>
</feature>
<keyword evidence="2" id="KW-0472">Membrane</keyword>
<dbReference type="GO" id="GO:0016020">
    <property type="term" value="C:membrane"/>
    <property type="evidence" value="ECO:0007669"/>
    <property type="project" value="UniProtKB-SubCell"/>
</dbReference>
<keyword evidence="2" id="KW-1133">Transmembrane helix</keyword>
<feature type="transmembrane region" description="Helical" evidence="2">
    <location>
        <begin position="46"/>
        <end position="64"/>
    </location>
</feature>
<dbReference type="GeneID" id="19115054"/>
<dbReference type="PANTHER" id="PTHR37451">
    <property type="entry name" value="MARVEL DOMAIN"/>
    <property type="match status" value="1"/>
</dbReference>
<evidence type="ECO:0000256" key="1">
    <source>
        <dbReference type="SAM" id="MobiDB-lite"/>
    </source>
</evidence>
<dbReference type="KEGG" id="bcom:BAUCODRAFT_51291"/>
<reference evidence="3 4" key="1">
    <citation type="journal article" date="2012" name="PLoS Pathog.">
        <title>Diverse lifestyles and strategies of plant pathogenesis encoded in the genomes of eighteen Dothideomycetes fungi.</title>
        <authorList>
            <person name="Ohm R.A."/>
            <person name="Feau N."/>
            <person name="Henrissat B."/>
            <person name="Schoch C.L."/>
            <person name="Horwitz B.A."/>
            <person name="Barry K.W."/>
            <person name="Condon B.J."/>
            <person name="Copeland A.C."/>
            <person name="Dhillon B."/>
            <person name="Glaser F."/>
            <person name="Hesse C.N."/>
            <person name="Kosti I."/>
            <person name="LaButti K."/>
            <person name="Lindquist E.A."/>
            <person name="Lucas S."/>
            <person name="Salamov A.A."/>
            <person name="Bradshaw R.E."/>
            <person name="Ciuffetti L."/>
            <person name="Hamelin R.C."/>
            <person name="Kema G.H.J."/>
            <person name="Lawrence C."/>
            <person name="Scott J.A."/>
            <person name="Spatafora J.W."/>
            <person name="Turgeon B.G."/>
            <person name="de Wit P.J.G.M."/>
            <person name="Zhong S."/>
            <person name="Goodwin S.B."/>
            <person name="Grigoriev I.V."/>
        </authorList>
    </citation>
    <scope>NUCLEOTIDE SEQUENCE [LARGE SCALE GENOMIC DNA]</scope>
    <source>
        <strain evidence="3 4">UAMH 10762</strain>
    </source>
</reference>
<feature type="transmembrane region" description="Helical" evidence="2">
    <location>
        <begin position="12"/>
        <end position="34"/>
    </location>
</feature>
<dbReference type="eggNOG" id="ENOG502S5J2">
    <property type="taxonomic scope" value="Eukaryota"/>
</dbReference>
<dbReference type="RefSeq" id="XP_007675355.1">
    <property type="nucleotide sequence ID" value="XM_007677165.1"/>
</dbReference>
<evidence type="ECO:0000313" key="4">
    <source>
        <dbReference type="Proteomes" id="UP000011761"/>
    </source>
</evidence>
<feature type="non-terminal residue" evidence="3">
    <location>
        <position position="264"/>
    </location>
</feature>
<organism evidence="3 4">
    <name type="scientific">Baudoinia panamericana (strain UAMH 10762)</name>
    <name type="common">Angels' share fungus</name>
    <name type="synonym">Baudoinia compniacensis (strain UAMH 10762)</name>
    <dbReference type="NCBI Taxonomy" id="717646"/>
    <lineage>
        <taxon>Eukaryota</taxon>
        <taxon>Fungi</taxon>
        <taxon>Dikarya</taxon>
        <taxon>Ascomycota</taxon>
        <taxon>Pezizomycotina</taxon>
        <taxon>Dothideomycetes</taxon>
        <taxon>Dothideomycetidae</taxon>
        <taxon>Mycosphaerellales</taxon>
        <taxon>Teratosphaeriaceae</taxon>
        <taxon>Baudoinia</taxon>
    </lineage>
</organism>
<evidence type="ECO:0008006" key="5">
    <source>
        <dbReference type="Google" id="ProtNLM"/>
    </source>
</evidence>
<feature type="region of interest" description="Disordered" evidence="1">
    <location>
        <begin position="180"/>
        <end position="264"/>
    </location>
</feature>
<feature type="transmembrane region" description="Helical" evidence="2">
    <location>
        <begin position="76"/>
        <end position="100"/>
    </location>
</feature>
<feature type="transmembrane region" description="Helical" evidence="2">
    <location>
        <begin position="140"/>
        <end position="162"/>
    </location>
</feature>
<dbReference type="Proteomes" id="UP000011761">
    <property type="component" value="Unassembled WGS sequence"/>
</dbReference>
<keyword evidence="2" id="KW-0812">Transmembrane</keyword>
<dbReference type="STRING" id="717646.M2LT57"/>
<evidence type="ECO:0000313" key="3">
    <source>
        <dbReference type="EMBL" id="EMC97702.1"/>
    </source>
</evidence>
<dbReference type="PROSITE" id="PS51257">
    <property type="entry name" value="PROKAR_LIPOPROTEIN"/>
    <property type="match status" value="1"/>
</dbReference>
<dbReference type="AlphaFoldDB" id="M2LT57"/>
<dbReference type="OrthoDB" id="5284712at2759"/>
<accession>M2LT57</accession>
<dbReference type="EMBL" id="KB445554">
    <property type="protein sequence ID" value="EMC97702.1"/>
    <property type="molecule type" value="Genomic_DNA"/>
</dbReference>
<feature type="compositionally biased region" description="Basic and acidic residues" evidence="1">
    <location>
        <begin position="205"/>
        <end position="218"/>
    </location>
</feature>